<name>A0ACA9Y3X1_9ASCO</name>
<organism evidence="1 2">
    <name type="scientific">[Candida] jaroonii</name>
    <dbReference type="NCBI Taxonomy" id="467808"/>
    <lineage>
        <taxon>Eukaryota</taxon>
        <taxon>Fungi</taxon>
        <taxon>Dikarya</taxon>
        <taxon>Ascomycota</taxon>
        <taxon>Saccharomycotina</taxon>
        <taxon>Pichiomycetes</taxon>
        <taxon>Debaryomycetaceae</taxon>
        <taxon>Yamadazyma</taxon>
    </lineage>
</organism>
<sequence length="366" mass="38350">MLFKSFVFTLLATTLAQPLEEHQHQHQHEKRAVKVVTAVNTVTVTAGYGAAQAATASSVTLEAATDAVANTVSYVPQQQPSSFSNPTTFATVATSTSSTSTPQSTESSSGNFDGGAKGITYSPYSDDGGCKSSSEIASDISKLSAFEIIRIYGVDCNQAEAVLSSIGSNQKVFAGIFDVANIQSGIETLASAVKNNGGWDKIHTVSIGNELVNAGSASPSQIKNYVSTARSALSSAGYSGPVVSVDTFIAVINNPELCDYSDYMAVNAHAFFDGHYSADQAGEWVLQQIQRVYTACGGSKSVFITETGWPSQGSSNGAAVPSSDNQKAAVASIKKVCGDAVTLFTAFNDYWKAPGSFGCEQYWGIF</sequence>
<dbReference type="EMBL" id="CALSDN010000002">
    <property type="protein sequence ID" value="CAH6719069.1"/>
    <property type="molecule type" value="Genomic_DNA"/>
</dbReference>
<keyword evidence="2" id="KW-1185">Reference proteome</keyword>
<evidence type="ECO:0000313" key="2">
    <source>
        <dbReference type="Proteomes" id="UP001152531"/>
    </source>
</evidence>
<comment type="caution">
    <text evidence="1">The sequence shown here is derived from an EMBL/GenBank/DDBJ whole genome shotgun (WGS) entry which is preliminary data.</text>
</comment>
<protein>
    <submittedName>
        <fullName evidence="1">Cell surface mannoprotein Mp65p</fullName>
    </submittedName>
</protein>
<gene>
    <name evidence="1" type="ORF">CLIB1444_02S00254</name>
</gene>
<evidence type="ECO:0000313" key="1">
    <source>
        <dbReference type="EMBL" id="CAH6719069.1"/>
    </source>
</evidence>
<reference evidence="1" key="1">
    <citation type="submission" date="2022-06" db="EMBL/GenBank/DDBJ databases">
        <authorList>
            <person name="Legras J.-L."/>
            <person name="Devillers H."/>
            <person name="Grondin C."/>
        </authorList>
    </citation>
    <scope>NUCLEOTIDE SEQUENCE</scope>
    <source>
        <strain evidence="1">CLIB 1444</strain>
    </source>
</reference>
<accession>A0ACA9Y3X1</accession>
<proteinExistence type="predicted"/>
<dbReference type="Proteomes" id="UP001152531">
    <property type="component" value="Unassembled WGS sequence"/>
</dbReference>